<proteinExistence type="predicted"/>
<gene>
    <name evidence="2" type="primary">LOC107798850</name>
</gene>
<evidence type="ECO:0000313" key="1">
    <source>
        <dbReference type="Proteomes" id="UP000790787"/>
    </source>
</evidence>
<reference evidence="1" key="1">
    <citation type="journal article" date="2014" name="Nat. Commun.">
        <title>The tobacco genome sequence and its comparison with those of tomato and potato.</title>
        <authorList>
            <person name="Sierro N."/>
            <person name="Battey J.N."/>
            <person name="Ouadi S."/>
            <person name="Bakaher N."/>
            <person name="Bovet L."/>
            <person name="Willig A."/>
            <person name="Goepfert S."/>
            <person name="Peitsch M.C."/>
            <person name="Ivanov N.V."/>
        </authorList>
    </citation>
    <scope>NUCLEOTIDE SEQUENCE [LARGE SCALE GENOMIC DNA]</scope>
</reference>
<name>A0AC58T5S9_TOBAC</name>
<evidence type="ECO:0000313" key="2">
    <source>
        <dbReference type="RefSeq" id="XP_075092570.1"/>
    </source>
</evidence>
<dbReference type="RefSeq" id="XP_075092570.1">
    <property type="nucleotide sequence ID" value="XM_075236469.1"/>
</dbReference>
<organism evidence="1 2">
    <name type="scientific">Nicotiana tabacum</name>
    <name type="common">Common tobacco</name>
    <dbReference type="NCBI Taxonomy" id="4097"/>
    <lineage>
        <taxon>Eukaryota</taxon>
        <taxon>Viridiplantae</taxon>
        <taxon>Streptophyta</taxon>
        <taxon>Embryophyta</taxon>
        <taxon>Tracheophyta</taxon>
        <taxon>Spermatophyta</taxon>
        <taxon>Magnoliopsida</taxon>
        <taxon>eudicotyledons</taxon>
        <taxon>Gunneridae</taxon>
        <taxon>Pentapetalae</taxon>
        <taxon>asterids</taxon>
        <taxon>lamiids</taxon>
        <taxon>Solanales</taxon>
        <taxon>Solanaceae</taxon>
        <taxon>Nicotianoideae</taxon>
        <taxon>Nicotianeae</taxon>
        <taxon>Nicotiana</taxon>
    </lineage>
</organism>
<accession>A0AC58T5S9</accession>
<protein>
    <submittedName>
        <fullName evidence="2">Receptor-like protein Cf-9 homolog</fullName>
    </submittedName>
</protein>
<dbReference type="Proteomes" id="UP000790787">
    <property type="component" value="Chromosome 18"/>
</dbReference>
<sequence>MEGKRSATIMHGCSWCRLVVCDVKLHRRWQLYSGRRSGDDDCLFGVSNGCFRFIKLHGNKLEGKVSGSLINCNYLELLDLGKNELNDTFPKWLGILPNLKILILRSNKLHGSIRASRNRNLFSQLQVLDLSSNAFNGNLPTVFFENFQAMKINDENMSTPMYVGYEYYSVTITTKGLNLVFVQVLTTNIVIDLSKNGFEGQIPSSIGDFIGLRTLNLSHNGLEGLIPTSLQYLSVLESLDLSFNKIGGGIPQQLVSLTSLEVLNLSHNHLIGCIPKGNQFDTFENNSYQGNDELRGFPLSRGCGNDEVTQATTPVVLDQGEEDSSLISWQADDCKIGTKNRYENEKTQEKILVCPGLPYE</sequence>
<keyword evidence="1" id="KW-1185">Reference proteome</keyword>
<reference evidence="2" key="2">
    <citation type="submission" date="2025-08" db="UniProtKB">
        <authorList>
            <consortium name="RefSeq"/>
        </authorList>
    </citation>
    <scope>IDENTIFICATION</scope>
    <source>
        <tissue evidence="2">Leaf</tissue>
    </source>
</reference>